<keyword evidence="3" id="KW-1185">Reference proteome</keyword>
<sequence>MKKYKEFLQKIMRENSLRSLPQIYHHVRNIPYGSTGNRDPKAVYTSNVGSCSGKHILLRDFLREAGYQAEIITMFTYFNESTPVHGSFPEELKTIATRERVPDFHHYVRVLEQGAWLNLDATWHDGLARYDFKVNHDWSGSNHTALASVAEREYPATENIIDLKADLVSSLPQDQRDLRAKYFRLVTEWIATYAS</sequence>
<gene>
    <name evidence="2" type="ORF">SAMN04488518_101603</name>
</gene>
<protein>
    <submittedName>
        <fullName evidence="2">Transglutaminase-like superfamily protein</fullName>
    </submittedName>
</protein>
<dbReference type="Pfam" id="PF01841">
    <property type="entry name" value="Transglut_core"/>
    <property type="match status" value="1"/>
</dbReference>
<proteinExistence type="predicted"/>
<name>A0A1I3VTF9_9HYPH</name>
<evidence type="ECO:0000313" key="3">
    <source>
        <dbReference type="Proteomes" id="UP000199598"/>
    </source>
</evidence>
<feature type="domain" description="Transglutaminase-like" evidence="1">
    <location>
        <begin position="16"/>
        <end position="121"/>
    </location>
</feature>
<dbReference type="InterPro" id="IPR038765">
    <property type="entry name" value="Papain-like_cys_pep_sf"/>
</dbReference>
<comment type="caution">
    <text evidence="2">The sequence shown here is derived from an EMBL/GenBank/DDBJ whole genome shotgun (WGS) entry which is preliminary data.</text>
</comment>
<organism evidence="2 3">
    <name type="scientific">Pseudovibrio ascidiaceicola</name>
    <dbReference type="NCBI Taxonomy" id="285279"/>
    <lineage>
        <taxon>Bacteria</taxon>
        <taxon>Pseudomonadati</taxon>
        <taxon>Pseudomonadota</taxon>
        <taxon>Alphaproteobacteria</taxon>
        <taxon>Hyphomicrobiales</taxon>
        <taxon>Stappiaceae</taxon>
        <taxon>Pseudovibrio</taxon>
    </lineage>
</organism>
<dbReference type="InterPro" id="IPR002931">
    <property type="entry name" value="Transglutaminase-like"/>
</dbReference>
<accession>A0A1I3VTF9</accession>
<dbReference type="Gene3D" id="3.10.620.30">
    <property type="match status" value="1"/>
</dbReference>
<dbReference type="EMBL" id="FOSK01000001">
    <property type="protein sequence ID" value="SFJ98409.1"/>
    <property type="molecule type" value="Genomic_DNA"/>
</dbReference>
<evidence type="ECO:0000313" key="2">
    <source>
        <dbReference type="EMBL" id="SFJ98409.1"/>
    </source>
</evidence>
<dbReference type="SUPFAM" id="SSF54001">
    <property type="entry name" value="Cysteine proteinases"/>
    <property type="match status" value="1"/>
</dbReference>
<reference evidence="2 3" key="1">
    <citation type="submission" date="2016-10" db="EMBL/GenBank/DDBJ databases">
        <authorList>
            <person name="Varghese N."/>
            <person name="Submissions S."/>
        </authorList>
    </citation>
    <scope>NUCLEOTIDE SEQUENCE [LARGE SCALE GENOMIC DNA]</scope>
    <source>
        <strain evidence="2 3">DSM 16392</strain>
    </source>
</reference>
<evidence type="ECO:0000259" key="1">
    <source>
        <dbReference type="Pfam" id="PF01841"/>
    </source>
</evidence>
<dbReference type="Proteomes" id="UP000199598">
    <property type="component" value="Unassembled WGS sequence"/>
</dbReference>